<dbReference type="InParanoid" id="A0A7J6IN24"/>
<dbReference type="RefSeq" id="XP_066007655.1">
    <property type="nucleotide sequence ID" value="XM_066152869.1"/>
</dbReference>
<feature type="compositionally biased region" description="Polar residues" evidence="2">
    <location>
        <begin position="147"/>
        <end position="163"/>
    </location>
</feature>
<dbReference type="SUPFAM" id="SSF57701">
    <property type="entry name" value="Zn2/Cys6 DNA-binding domain"/>
    <property type="match status" value="1"/>
</dbReference>
<evidence type="ECO:0000256" key="1">
    <source>
        <dbReference type="ARBA" id="ARBA00023242"/>
    </source>
</evidence>
<evidence type="ECO:0000313" key="3">
    <source>
        <dbReference type="EMBL" id="KAF4477621.1"/>
    </source>
</evidence>
<dbReference type="EMBL" id="ANPB02000008">
    <property type="protein sequence ID" value="KAF4477621.1"/>
    <property type="molecule type" value="Genomic_DNA"/>
</dbReference>
<keyword evidence="4" id="KW-1185">Reference proteome</keyword>
<dbReference type="CDD" id="cd00067">
    <property type="entry name" value="GAL4"/>
    <property type="match status" value="1"/>
</dbReference>
<dbReference type="GO" id="GO:0008270">
    <property type="term" value="F:zinc ion binding"/>
    <property type="evidence" value="ECO:0007669"/>
    <property type="project" value="InterPro"/>
</dbReference>
<feature type="compositionally biased region" description="Low complexity" evidence="2">
    <location>
        <begin position="197"/>
        <end position="223"/>
    </location>
</feature>
<evidence type="ECO:0000313" key="4">
    <source>
        <dbReference type="Proteomes" id="UP000011096"/>
    </source>
</evidence>
<feature type="compositionally biased region" description="Polar residues" evidence="2">
    <location>
        <begin position="78"/>
        <end position="87"/>
    </location>
</feature>
<reference evidence="3 4" key="1">
    <citation type="submission" date="2012-08" db="EMBL/GenBank/DDBJ databases">
        <authorList>
            <person name="Gan P.H.P."/>
            <person name="Ikeda K."/>
            <person name="Irieda H."/>
            <person name="Narusaka M."/>
            <person name="O'Connell R.J."/>
            <person name="Narusaka Y."/>
            <person name="Takano Y."/>
            <person name="Kubo Y."/>
            <person name="Shirasu K."/>
        </authorList>
    </citation>
    <scope>NUCLEOTIDE SEQUENCE [LARGE SCALE GENOMIC DNA]</scope>
    <source>
        <strain evidence="3 4">Nara gc5</strain>
    </source>
</reference>
<dbReference type="InterPro" id="IPR036864">
    <property type="entry name" value="Zn2-C6_fun-type_DNA-bd_sf"/>
</dbReference>
<dbReference type="Proteomes" id="UP000011096">
    <property type="component" value="Unassembled WGS sequence"/>
</dbReference>
<reference evidence="3 4" key="2">
    <citation type="submission" date="2020-04" db="EMBL/GenBank/DDBJ databases">
        <title>Genome sequencing and assembly of multiple isolates from the Colletotrichum gloeosporioides species complex.</title>
        <authorList>
            <person name="Gan P."/>
            <person name="Shirasu K."/>
        </authorList>
    </citation>
    <scope>NUCLEOTIDE SEQUENCE [LARGE SCALE GENOMIC DNA]</scope>
    <source>
        <strain evidence="3 4">Nara gc5</strain>
    </source>
</reference>
<keyword evidence="1" id="KW-0539">Nucleus</keyword>
<dbReference type="AlphaFoldDB" id="A0A7J6IN24"/>
<dbReference type="GeneID" id="43611831"/>
<evidence type="ECO:0000256" key="2">
    <source>
        <dbReference type="SAM" id="MobiDB-lite"/>
    </source>
</evidence>
<dbReference type="OrthoDB" id="2740448at2759"/>
<name>A0A7J6IN24_COLFN</name>
<dbReference type="InterPro" id="IPR001138">
    <property type="entry name" value="Zn2Cys6_DnaBD"/>
</dbReference>
<dbReference type="GO" id="GO:0000981">
    <property type="term" value="F:DNA-binding transcription factor activity, RNA polymerase II-specific"/>
    <property type="evidence" value="ECO:0007669"/>
    <property type="project" value="InterPro"/>
</dbReference>
<comment type="caution">
    <text evidence="3">The sequence shown here is derived from an EMBL/GenBank/DDBJ whole genome shotgun (WGS) entry which is preliminary data.</text>
</comment>
<feature type="region of interest" description="Disordered" evidence="2">
    <location>
        <begin position="47"/>
        <end position="88"/>
    </location>
</feature>
<feature type="region of interest" description="Disordered" evidence="2">
    <location>
        <begin position="146"/>
        <end position="241"/>
    </location>
</feature>
<feature type="compositionally biased region" description="Low complexity" evidence="2">
    <location>
        <begin position="52"/>
        <end position="70"/>
    </location>
</feature>
<feature type="compositionally biased region" description="Polar residues" evidence="2">
    <location>
        <begin position="183"/>
        <end position="196"/>
    </location>
</feature>
<accession>A0A7J6IN24</accession>
<protein>
    <submittedName>
        <fullName evidence="3">Uncharacterized protein</fullName>
    </submittedName>
</protein>
<gene>
    <name evidence="3" type="ORF">CGGC5_v013124</name>
</gene>
<sequence length="291" mass="31655">MFMTLKCSSHEDASEMQNLHATDRMGRPNNTSHVACNSCRKKKLRCSREKASSGSDDGSRSSGTNRTNSNFAPPNRPPYQQESSHQDACQGVAGTGIQPVVAPCSEDPDPGLFFDFTEEYLDNPHESFGKLLDPFDADALLSHTHMPVSNSSSNSALTQISEFSSKKRSPGGSIRPFSHESSKQQSFTPSDQAMRTSSSKSSSVSNSRSKPSDSTRAPSSSPSRNGMDIDTDSYDDSNNSYDDGDCECSEGFLEILQEVVIPPVGADWAMAENTIFLLKNNISRYADANHI</sequence>
<organism evidence="3 4">
    <name type="scientific">Colletotrichum fructicola (strain Nara gc5)</name>
    <name type="common">Anthracnose fungus</name>
    <name type="synonym">Colletotrichum gloeosporioides (strain Nara gc5)</name>
    <dbReference type="NCBI Taxonomy" id="1213859"/>
    <lineage>
        <taxon>Eukaryota</taxon>
        <taxon>Fungi</taxon>
        <taxon>Dikarya</taxon>
        <taxon>Ascomycota</taxon>
        <taxon>Pezizomycotina</taxon>
        <taxon>Sordariomycetes</taxon>
        <taxon>Hypocreomycetidae</taxon>
        <taxon>Glomerellales</taxon>
        <taxon>Glomerellaceae</taxon>
        <taxon>Colletotrichum</taxon>
        <taxon>Colletotrichum gloeosporioides species complex</taxon>
    </lineage>
</organism>
<proteinExistence type="predicted"/>